<evidence type="ECO:0008006" key="3">
    <source>
        <dbReference type="Google" id="ProtNLM"/>
    </source>
</evidence>
<sequence length="71" mass="8203">MAHVLSFNDTYPKTPLLTRIVEGFAGWIDRYAENQPRMRGVRALQAMSDEQLAARGLKREQIVPHVFRTTF</sequence>
<dbReference type="EMBL" id="FZNN01000008">
    <property type="protein sequence ID" value="SNR51981.1"/>
    <property type="molecule type" value="Genomic_DNA"/>
</dbReference>
<gene>
    <name evidence="1" type="ORF">SAMN06265370_108109</name>
</gene>
<evidence type="ECO:0000313" key="2">
    <source>
        <dbReference type="Proteomes" id="UP000198417"/>
    </source>
</evidence>
<name>A0A238X030_9RHOB</name>
<organism evidence="1 2">
    <name type="scientific">Puniceibacterium sediminis</name>
    <dbReference type="NCBI Taxonomy" id="1608407"/>
    <lineage>
        <taxon>Bacteria</taxon>
        <taxon>Pseudomonadati</taxon>
        <taxon>Pseudomonadota</taxon>
        <taxon>Alphaproteobacteria</taxon>
        <taxon>Rhodobacterales</taxon>
        <taxon>Paracoccaceae</taxon>
        <taxon>Puniceibacterium</taxon>
    </lineage>
</organism>
<accession>A0A238X030</accession>
<dbReference type="RefSeq" id="WP_089270521.1">
    <property type="nucleotide sequence ID" value="NZ_FZNN01000008.1"/>
</dbReference>
<protein>
    <recommendedName>
        <fullName evidence="3">DUF1127 domain-containing protein</fullName>
    </recommendedName>
</protein>
<dbReference type="OrthoDB" id="7867799at2"/>
<proteinExistence type="predicted"/>
<keyword evidence="2" id="KW-1185">Reference proteome</keyword>
<reference evidence="1 2" key="1">
    <citation type="submission" date="2017-06" db="EMBL/GenBank/DDBJ databases">
        <authorList>
            <person name="Kim H.J."/>
            <person name="Triplett B.A."/>
        </authorList>
    </citation>
    <scope>NUCLEOTIDE SEQUENCE [LARGE SCALE GENOMIC DNA]</scope>
    <source>
        <strain evidence="1 2">DSM 29052</strain>
    </source>
</reference>
<dbReference type="AlphaFoldDB" id="A0A238X030"/>
<evidence type="ECO:0000313" key="1">
    <source>
        <dbReference type="EMBL" id="SNR51981.1"/>
    </source>
</evidence>
<dbReference type="Proteomes" id="UP000198417">
    <property type="component" value="Unassembled WGS sequence"/>
</dbReference>